<gene>
    <name evidence="1" type="ORF">GOP47_0009220</name>
</gene>
<sequence length="97" mass="10384">MADAVGCDIDPSMLRVEMVLFSATPQSFEQVDTPIGGCAGALIELFWVDSAEPERVLLLSELFGSHLLETIVLCLGSRAPCMLFGAVGFEVHAGDLR</sequence>
<dbReference type="Proteomes" id="UP000886520">
    <property type="component" value="Chromosome 9"/>
</dbReference>
<name>A0A9D4ZH10_ADICA</name>
<accession>A0A9D4ZH10</accession>
<evidence type="ECO:0000313" key="1">
    <source>
        <dbReference type="EMBL" id="KAI5075144.1"/>
    </source>
</evidence>
<dbReference type="AlphaFoldDB" id="A0A9D4ZH10"/>
<keyword evidence="2" id="KW-1185">Reference proteome</keyword>
<proteinExistence type="predicted"/>
<protein>
    <submittedName>
        <fullName evidence="1">Uncharacterized protein</fullName>
    </submittedName>
</protein>
<organism evidence="1 2">
    <name type="scientific">Adiantum capillus-veneris</name>
    <name type="common">Maidenhair fern</name>
    <dbReference type="NCBI Taxonomy" id="13818"/>
    <lineage>
        <taxon>Eukaryota</taxon>
        <taxon>Viridiplantae</taxon>
        <taxon>Streptophyta</taxon>
        <taxon>Embryophyta</taxon>
        <taxon>Tracheophyta</taxon>
        <taxon>Polypodiopsida</taxon>
        <taxon>Polypodiidae</taxon>
        <taxon>Polypodiales</taxon>
        <taxon>Pteridineae</taxon>
        <taxon>Pteridaceae</taxon>
        <taxon>Vittarioideae</taxon>
        <taxon>Adiantum</taxon>
    </lineage>
</organism>
<dbReference type="EMBL" id="JABFUD020000009">
    <property type="protein sequence ID" value="KAI5075144.1"/>
    <property type="molecule type" value="Genomic_DNA"/>
</dbReference>
<evidence type="ECO:0000313" key="2">
    <source>
        <dbReference type="Proteomes" id="UP000886520"/>
    </source>
</evidence>
<reference evidence="1" key="1">
    <citation type="submission" date="2021-01" db="EMBL/GenBank/DDBJ databases">
        <title>Adiantum capillus-veneris genome.</title>
        <authorList>
            <person name="Fang Y."/>
            <person name="Liao Q."/>
        </authorList>
    </citation>
    <scope>NUCLEOTIDE SEQUENCE</scope>
    <source>
        <strain evidence="1">H3</strain>
        <tissue evidence="1">Leaf</tissue>
    </source>
</reference>
<comment type="caution">
    <text evidence="1">The sequence shown here is derived from an EMBL/GenBank/DDBJ whole genome shotgun (WGS) entry which is preliminary data.</text>
</comment>